<organism evidence="1 2">
    <name type="scientific">Palleronia pontilimi</name>
    <dbReference type="NCBI Taxonomy" id="1964209"/>
    <lineage>
        <taxon>Bacteria</taxon>
        <taxon>Pseudomonadati</taxon>
        <taxon>Pseudomonadota</taxon>
        <taxon>Alphaproteobacteria</taxon>
        <taxon>Rhodobacterales</taxon>
        <taxon>Roseobacteraceae</taxon>
        <taxon>Palleronia</taxon>
    </lineage>
</organism>
<evidence type="ECO:0000313" key="2">
    <source>
        <dbReference type="Proteomes" id="UP000642488"/>
    </source>
</evidence>
<comment type="caution">
    <text evidence="1">The sequence shown here is derived from an EMBL/GenBank/DDBJ whole genome shotgun (WGS) entry which is preliminary data.</text>
</comment>
<sequence>MTLQGAKILLIEDEPLIALDVIETLHAAGATVEGPVRSRADALRLIDSAAQGEGWDAVVLDYSLTDGTTEPVAAGLKQQEIPFILHSGLSEKLRPFARRLDVQLIAKPAPEEVLIQAIHDAMD</sequence>
<dbReference type="EMBL" id="JAEKPD010000002">
    <property type="protein sequence ID" value="MBJ3762032.1"/>
    <property type="molecule type" value="Genomic_DNA"/>
</dbReference>
<evidence type="ECO:0008006" key="3">
    <source>
        <dbReference type="Google" id="ProtNLM"/>
    </source>
</evidence>
<gene>
    <name evidence="1" type="ORF">ILP92_04630</name>
</gene>
<dbReference type="Proteomes" id="UP000642488">
    <property type="component" value="Unassembled WGS sequence"/>
</dbReference>
<evidence type="ECO:0000313" key="1">
    <source>
        <dbReference type="EMBL" id="MBJ3762032.1"/>
    </source>
</evidence>
<dbReference type="RefSeq" id="WP_198915191.1">
    <property type="nucleotide sequence ID" value="NZ_JAEKPD010000002.1"/>
</dbReference>
<accession>A0A934M915</accession>
<reference evidence="1" key="1">
    <citation type="submission" date="2020-12" db="EMBL/GenBank/DDBJ databases">
        <title>Bacterial taxonomy.</title>
        <authorList>
            <person name="Pan X."/>
        </authorList>
    </citation>
    <scope>NUCLEOTIDE SEQUENCE</scope>
    <source>
        <strain evidence="1">KCTC 52957</strain>
    </source>
</reference>
<proteinExistence type="predicted"/>
<name>A0A934M915_9RHOB</name>
<dbReference type="Gene3D" id="3.40.50.2300">
    <property type="match status" value="1"/>
</dbReference>
<keyword evidence="2" id="KW-1185">Reference proteome</keyword>
<dbReference type="AlphaFoldDB" id="A0A934M915"/>
<dbReference type="InterPro" id="IPR011006">
    <property type="entry name" value="CheY-like_superfamily"/>
</dbReference>
<protein>
    <recommendedName>
        <fullName evidence="3">Response regulator receiver domain-containing protein</fullName>
    </recommendedName>
</protein>
<dbReference type="SUPFAM" id="SSF52172">
    <property type="entry name" value="CheY-like"/>
    <property type="match status" value="1"/>
</dbReference>